<evidence type="ECO:0000256" key="2">
    <source>
        <dbReference type="ARBA" id="ARBA00022737"/>
    </source>
</evidence>
<evidence type="ECO:0000256" key="1">
    <source>
        <dbReference type="ARBA" id="ARBA00022723"/>
    </source>
</evidence>
<protein>
    <recommendedName>
        <fullName evidence="4">EF-hand domain-containing protein</fullName>
    </recommendedName>
</protein>
<dbReference type="CDD" id="cd00051">
    <property type="entry name" value="EFh"/>
    <property type="match status" value="1"/>
</dbReference>
<dbReference type="Pfam" id="PF13499">
    <property type="entry name" value="EF-hand_7"/>
    <property type="match status" value="2"/>
</dbReference>
<feature type="domain" description="EF-hand" evidence="4">
    <location>
        <begin position="127"/>
        <end position="162"/>
    </location>
</feature>
<dbReference type="InterPro" id="IPR002048">
    <property type="entry name" value="EF_hand_dom"/>
</dbReference>
<evidence type="ECO:0000313" key="5">
    <source>
        <dbReference type="EMBL" id="CAE0277462.1"/>
    </source>
</evidence>
<dbReference type="InterPro" id="IPR018247">
    <property type="entry name" value="EF_Hand_1_Ca_BS"/>
</dbReference>
<evidence type="ECO:0000259" key="4">
    <source>
        <dbReference type="PROSITE" id="PS50222"/>
    </source>
</evidence>
<feature type="domain" description="EF-hand" evidence="4">
    <location>
        <begin position="18"/>
        <end position="53"/>
    </location>
</feature>
<dbReference type="InterPro" id="IPR050230">
    <property type="entry name" value="CALM/Myosin/TropC-like"/>
</dbReference>
<dbReference type="GO" id="GO:0016460">
    <property type="term" value="C:myosin II complex"/>
    <property type="evidence" value="ECO:0007669"/>
    <property type="project" value="TreeGrafter"/>
</dbReference>
<evidence type="ECO:0000256" key="3">
    <source>
        <dbReference type="ARBA" id="ARBA00022837"/>
    </source>
</evidence>
<dbReference type="GO" id="GO:0005509">
    <property type="term" value="F:calcium ion binding"/>
    <property type="evidence" value="ECO:0007669"/>
    <property type="project" value="InterPro"/>
</dbReference>
<gene>
    <name evidence="5" type="ORF">SELO1098_LOCUS6292</name>
</gene>
<dbReference type="PANTHER" id="PTHR23048">
    <property type="entry name" value="MYOSIN LIGHT CHAIN 1, 3"/>
    <property type="match status" value="1"/>
</dbReference>
<dbReference type="Gene3D" id="1.10.238.10">
    <property type="entry name" value="EF-hand"/>
    <property type="match status" value="2"/>
</dbReference>
<keyword evidence="3" id="KW-0106">Calcium</keyword>
<keyword evidence="2" id="KW-0677">Repeat</keyword>
<reference evidence="5" key="1">
    <citation type="submission" date="2021-01" db="EMBL/GenBank/DDBJ databases">
        <authorList>
            <person name="Corre E."/>
            <person name="Pelletier E."/>
            <person name="Niang G."/>
            <person name="Scheremetjew M."/>
            <person name="Finn R."/>
            <person name="Kale V."/>
            <person name="Holt S."/>
            <person name="Cochrane G."/>
            <person name="Meng A."/>
            <person name="Brown T."/>
            <person name="Cohen L."/>
        </authorList>
    </citation>
    <scope>NUCLEOTIDE SEQUENCE</scope>
    <source>
        <strain evidence="5">CCAP 955/1</strain>
    </source>
</reference>
<proteinExistence type="predicted"/>
<dbReference type="FunFam" id="1.10.238.10:FF:000077">
    <property type="entry name" value="Centrin 1"/>
    <property type="match status" value="1"/>
</dbReference>
<dbReference type="PANTHER" id="PTHR23048:SF48">
    <property type="entry name" value="CENTRIN 3"/>
    <property type="match status" value="1"/>
</dbReference>
<dbReference type="EMBL" id="HBIC01012663">
    <property type="protein sequence ID" value="CAE0277462.1"/>
    <property type="molecule type" value="Transcribed_RNA"/>
</dbReference>
<sequence length="162" mass="18843">MASKSGKGRKLKPELTEDQKQELREAFELFDANKTGSIDLHELKVLMRALGFDVKKPEVVKMVHDVDPSNVGSVDYEQFLEIMSDRYASRDPEEEIRKAFQLFDDDHTGRITLKNMKRVARELGENLSEEELQAMIDEFDRDQDGEISNDEFLYIMKQSTMY</sequence>
<dbReference type="PROSITE" id="PS00018">
    <property type="entry name" value="EF_HAND_1"/>
    <property type="match status" value="2"/>
</dbReference>
<organism evidence="5">
    <name type="scientific">Spumella elongata</name>
    <dbReference type="NCBI Taxonomy" id="89044"/>
    <lineage>
        <taxon>Eukaryota</taxon>
        <taxon>Sar</taxon>
        <taxon>Stramenopiles</taxon>
        <taxon>Ochrophyta</taxon>
        <taxon>Chrysophyceae</taxon>
        <taxon>Chromulinales</taxon>
        <taxon>Chromulinaceae</taxon>
        <taxon>Spumella</taxon>
    </lineage>
</organism>
<dbReference type="AlphaFoldDB" id="A0A7S3GV94"/>
<dbReference type="InterPro" id="IPR011992">
    <property type="entry name" value="EF-hand-dom_pair"/>
</dbReference>
<dbReference type="SMART" id="SM00054">
    <property type="entry name" value="EFh"/>
    <property type="match status" value="4"/>
</dbReference>
<dbReference type="PROSITE" id="PS50222">
    <property type="entry name" value="EF_HAND_2"/>
    <property type="match status" value="3"/>
</dbReference>
<accession>A0A7S3GV94</accession>
<feature type="domain" description="EF-hand" evidence="4">
    <location>
        <begin position="91"/>
        <end position="126"/>
    </location>
</feature>
<keyword evidence="1" id="KW-0479">Metal-binding</keyword>
<dbReference type="SUPFAM" id="SSF47473">
    <property type="entry name" value="EF-hand"/>
    <property type="match status" value="1"/>
</dbReference>
<name>A0A7S3GV94_9STRA</name>